<gene>
    <name evidence="2" type="ORF">DCAF_LOCUS26240</name>
</gene>
<dbReference type="Proteomes" id="UP001314170">
    <property type="component" value="Unassembled WGS sequence"/>
</dbReference>
<feature type="compositionally biased region" description="Basic residues" evidence="1">
    <location>
        <begin position="1"/>
        <end position="10"/>
    </location>
</feature>
<comment type="caution">
    <text evidence="2">The sequence shown here is derived from an EMBL/GenBank/DDBJ whole genome shotgun (WGS) entry which is preliminary data.</text>
</comment>
<organism evidence="2 3">
    <name type="scientific">Dovyalis caffra</name>
    <dbReference type="NCBI Taxonomy" id="77055"/>
    <lineage>
        <taxon>Eukaryota</taxon>
        <taxon>Viridiplantae</taxon>
        <taxon>Streptophyta</taxon>
        <taxon>Embryophyta</taxon>
        <taxon>Tracheophyta</taxon>
        <taxon>Spermatophyta</taxon>
        <taxon>Magnoliopsida</taxon>
        <taxon>eudicotyledons</taxon>
        <taxon>Gunneridae</taxon>
        <taxon>Pentapetalae</taxon>
        <taxon>rosids</taxon>
        <taxon>fabids</taxon>
        <taxon>Malpighiales</taxon>
        <taxon>Salicaceae</taxon>
        <taxon>Flacourtieae</taxon>
        <taxon>Dovyalis</taxon>
    </lineage>
</organism>
<accession>A0AAV1SQM1</accession>
<name>A0AAV1SQM1_9ROSI</name>
<keyword evidence="3" id="KW-1185">Reference proteome</keyword>
<sequence>MTKPISKRPKPQPGNLKSKIQKEKGILQRGSIIYDRLRIISRSVDECIREVINQLLKVNELIFVSEMDHLYFSYDNPSIVCVRLGINEKDV</sequence>
<feature type="region of interest" description="Disordered" evidence="1">
    <location>
        <begin position="1"/>
        <end position="20"/>
    </location>
</feature>
<evidence type="ECO:0000313" key="3">
    <source>
        <dbReference type="Proteomes" id="UP001314170"/>
    </source>
</evidence>
<proteinExistence type="predicted"/>
<evidence type="ECO:0000313" key="2">
    <source>
        <dbReference type="EMBL" id="CAK7355976.1"/>
    </source>
</evidence>
<reference evidence="2 3" key="1">
    <citation type="submission" date="2024-01" db="EMBL/GenBank/DDBJ databases">
        <authorList>
            <person name="Waweru B."/>
        </authorList>
    </citation>
    <scope>NUCLEOTIDE SEQUENCE [LARGE SCALE GENOMIC DNA]</scope>
</reference>
<dbReference type="EMBL" id="CAWUPB010001197">
    <property type="protein sequence ID" value="CAK7355976.1"/>
    <property type="molecule type" value="Genomic_DNA"/>
</dbReference>
<dbReference type="AlphaFoldDB" id="A0AAV1SQM1"/>
<evidence type="ECO:0000256" key="1">
    <source>
        <dbReference type="SAM" id="MobiDB-lite"/>
    </source>
</evidence>
<protein>
    <submittedName>
        <fullName evidence="2">Uncharacterized protein</fullName>
    </submittedName>
</protein>